<evidence type="ECO:0000313" key="2">
    <source>
        <dbReference type="Proteomes" id="UP000823388"/>
    </source>
</evidence>
<dbReference type="EMBL" id="CM029038">
    <property type="protein sequence ID" value="KAG2650703.1"/>
    <property type="molecule type" value="Genomic_DNA"/>
</dbReference>
<reference evidence="1" key="1">
    <citation type="submission" date="2020-05" db="EMBL/GenBank/DDBJ databases">
        <title>WGS assembly of Panicum virgatum.</title>
        <authorList>
            <person name="Lovell J.T."/>
            <person name="Jenkins J."/>
            <person name="Shu S."/>
            <person name="Juenger T.E."/>
            <person name="Schmutz J."/>
        </authorList>
    </citation>
    <scope>NUCLEOTIDE SEQUENCE</scope>
    <source>
        <strain evidence="1">AP13</strain>
    </source>
</reference>
<dbReference type="Proteomes" id="UP000823388">
    <property type="component" value="Chromosome 1N"/>
</dbReference>
<dbReference type="Gene3D" id="3.40.50.150">
    <property type="entry name" value="Vaccinia Virus protein VP39"/>
    <property type="match status" value="1"/>
</dbReference>
<comment type="caution">
    <text evidence="1">The sequence shown here is derived from an EMBL/GenBank/DDBJ whole genome shotgun (WGS) entry which is preliminary data.</text>
</comment>
<dbReference type="AlphaFoldDB" id="A0A8T0X0B6"/>
<dbReference type="SUPFAM" id="SSF53335">
    <property type="entry name" value="S-adenosyl-L-methionine-dependent methyltransferases"/>
    <property type="match status" value="1"/>
</dbReference>
<protein>
    <submittedName>
        <fullName evidence="1">Uncharacterized protein</fullName>
    </submittedName>
</protein>
<gene>
    <name evidence="1" type="ORF">PVAP13_1NG199095</name>
</gene>
<dbReference type="Gene3D" id="1.10.1200.270">
    <property type="entry name" value="Methyltransferase, alpha-helical capping domain"/>
    <property type="match status" value="1"/>
</dbReference>
<organism evidence="1 2">
    <name type="scientific">Panicum virgatum</name>
    <name type="common">Blackwell switchgrass</name>
    <dbReference type="NCBI Taxonomy" id="38727"/>
    <lineage>
        <taxon>Eukaryota</taxon>
        <taxon>Viridiplantae</taxon>
        <taxon>Streptophyta</taxon>
        <taxon>Embryophyta</taxon>
        <taxon>Tracheophyta</taxon>
        <taxon>Spermatophyta</taxon>
        <taxon>Magnoliopsida</taxon>
        <taxon>Liliopsida</taxon>
        <taxon>Poales</taxon>
        <taxon>Poaceae</taxon>
        <taxon>PACMAD clade</taxon>
        <taxon>Panicoideae</taxon>
        <taxon>Panicodae</taxon>
        <taxon>Paniceae</taxon>
        <taxon>Panicinae</taxon>
        <taxon>Panicum</taxon>
        <taxon>Panicum sect. Hiantes</taxon>
    </lineage>
</organism>
<dbReference type="InterPro" id="IPR042086">
    <property type="entry name" value="MeTrfase_capping"/>
</dbReference>
<name>A0A8T0X0B6_PANVG</name>
<dbReference type="InterPro" id="IPR029063">
    <property type="entry name" value="SAM-dependent_MTases_sf"/>
</dbReference>
<accession>A0A8T0X0B6</accession>
<keyword evidence="2" id="KW-1185">Reference proteome</keyword>
<proteinExistence type="predicted"/>
<sequence length="115" mass="12276">MRLCTQRLQRGLASPPLARGSAPATPVSMVAAGGGCAPVQAMTVARDLHMATGDGEHSYAVNSIFQRKTVMETWPELRKAVKEAVKSLSPGLGARWSRLTSAARRGRTRCSSSPR</sequence>
<evidence type="ECO:0000313" key="1">
    <source>
        <dbReference type="EMBL" id="KAG2650703.1"/>
    </source>
</evidence>